<sequence length="63" mass="7287">MFESIENRFAIVSEYELVQYKGGGGRWDIHLNLHKVIDSAGRFFSGIYNAGRQFGKNWYNANN</sequence>
<reference evidence="1 2" key="1">
    <citation type="submission" date="2023-08" db="EMBL/GenBank/DDBJ databases">
        <title>Streptococcus ruminantium-associated sheep mastitis outbreak detected in Italy is distinct from bovine isolates.</title>
        <authorList>
            <person name="Rosa M.N."/>
            <person name="Vezina B."/>
            <person name="Tola S."/>
        </authorList>
    </citation>
    <scope>NUCLEOTIDE SEQUENCE [LARGE SCALE GENOMIC DNA]</scope>
    <source>
        <strain evidence="1 2">OM6730</strain>
    </source>
</reference>
<evidence type="ECO:0000313" key="1">
    <source>
        <dbReference type="EMBL" id="MDQ8833700.1"/>
    </source>
</evidence>
<name>A0ABU1B4D8_9STRE</name>
<dbReference type="EMBL" id="JAVIBX010000033">
    <property type="protein sequence ID" value="MDQ8833700.1"/>
    <property type="molecule type" value="Genomic_DNA"/>
</dbReference>
<gene>
    <name evidence="1" type="ORF">RFF62_07965</name>
</gene>
<comment type="caution">
    <text evidence="1">The sequence shown here is derived from an EMBL/GenBank/DDBJ whole genome shotgun (WGS) entry which is preliminary data.</text>
</comment>
<evidence type="ECO:0000313" key="2">
    <source>
        <dbReference type="Proteomes" id="UP001228446"/>
    </source>
</evidence>
<organism evidence="1 2">
    <name type="scientific">Streptococcus ruminantium</name>
    <dbReference type="NCBI Taxonomy" id="1917441"/>
    <lineage>
        <taxon>Bacteria</taxon>
        <taxon>Bacillati</taxon>
        <taxon>Bacillota</taxon>
        <taxon>Bacilli</taxon>
        <taxon>Lactobacillales</taxon>
        <taxon>Streptococcaceae</taxon>
        <taxon>Streptococcus</taxon>
    </lineage>
</organism>
<protein>
    <submittedName>
        <fullName evidence="1">Bacteriocin leader domain-containing protein</fullName>
    </submittedName>
</protein>
<dbReference type="RefSeq" id="WP_155969457.1">
    <property type="nucleotide sequence ID" value="NZ_AP025332.1"/>
</dbReference>
<accession>A0ABU1B4D8</accession>
<proteinExistence type="predicted"/>
<keyword evidence="2" id="KW-1185">Reference proteome</keyword>
<dbReference type="Proteomes" id="UP001228446">
    <property type="component" value="Unassembled WGS sequence"/>
</dbReference>